<evidence type="ECO:0000313" key="2">
    <source>
        <dbReference type="Proteomes" id="UP001176940"/>
    </source>
</evidence>
<protein>
    <submittedName>
        <fullName evidence="1">Uncharacterized protein</fullName>
    </submittedName>
</protein>
<comment type="caution">
    <text evidence="1">The sequence shown here is derived from an EMBL/GenBank/DDBJ whole genome shotgun (WGS) entry which is preliminary data.</text>
</comment>
<reference evidence="1" key="1">
    <citation type="submission" date="2023-07" db="EMBL/GenBank/DDBJ databases">
        <authorList>
            <person name="Stuckert A."/>
        </authorList>
    </citation>
    <scope>NUCLEOTIDE SEQUENCE</scope>
</reference>
<organism evidence="1 2">
    <name type="scientific">Ranitomeya imitator</name>
    <name type="common">mimic poison frog</name>
    <dbReference type="NCBI Taxonomy" id="111125"/>
    <lineage>
        <taxon>Eukaryota</taxon>
        <taxon>Metazoa</taxon>
        <taxon>Chordata</taxon>
        <taxon>Craniata</taxon>
        <taxon>Vertebrata</taxon>
        <taxon>Euteleostomi</taxon>
        <taxon>Amphibia</taxon>
        <taxon>Batrachia</taxon>
        <taxon>Anura</taxon>
        <taxon>Neobatrachia</taxon>
        <taxon>Hyloidea</taxon>
        <taxon>Dendrobatidae</taxon>
        <taxon>Dendrobatinae</taxon>
        <taxon>Ranitomeya</taxon>
    </lineage>
</organism>
<gene>
    <name evidence="1" type="ORF">RIMI_LOCUS5506106</name>
</gene>
<sequence length="242" mass="27099">MTSATMSPWFLTQRHQGILNMMLKNVLNKGFCMFQIIKQCQVILNFLAAEGRLSTQHIDCIWAAAQLKHCSRYIHDLFPSLIKNLDPVPLRHLLNLVSGLHPSAHTEQTFLFLFFTLRKSMKGATDPFEGADLPRNINRRARRVYSPYPFLRRCATKRAYYSALNACDRKCAKEPPAANEPAVTSPPEWALSLSQSIASLTKAIEFFQDPTRSRTTNPPIQEASPTAAESPGAALILSTIAI</sequence>
<proteinExistence type="predicted"/>
<name>A0ABN9L560_9NEOB</name>
<dbReference type="EMBL" id="CAUEEQ010009439">
    <property type="protein sequence ID" value="CAJ0933407.1"/>
    <property type="molecule type" value="Genomic_DNA"/>
</dbReference>
<accession>A0ABN9L560</accession>
<dbReference type="Proteomes" id="UP001176940">
    <property type="component" value="Unassembled WGS sequence"/>
</dbReference>
<evidence type="ECO:0000313" key="1">
    <source>
        <dbReference type="EMBL" id="CAJ0933407.1"/>
    </source>
</evidence>
<keyword evidence="2" id="KW-1185">Reference proteome</keyword>